<feature type="region of interest" description="Disordered" evidence="1">
    <location>
        <begin position="1"/>
        <end position="79"/>
    </location>
</feature>
<comment type="caution">
    <text evidence="2">The sequence shown here is derived from an EMBL/GenBank/DDBJ whole genome shotgun (WGS) entry which is preliminary data.</text>
</comment>
<feature type="compositionally biased region" description="Low complexity" evidence="1">
    <location>
        <begin position="36"/>
        <end position="47"/>
    </location>
</feature>
<proteinExistence type="predicted"/>
<dbReference type="AlphaFoldDB" id="A0AAW2JF15"/>
<organism evidence="2">
    <name type="scientific">Sesamum radiatum</name>
    <name type="common">Black benniseed</name>
    <dbReference type="NCBI Taxonomy" id="300843"/>
    <lineage>
        <taxon>Eukaryota</taxon>
        <taxon>Viridiplantae</taxon>
        <taxon>Streptophyta</taxon>
        <taxon>Embryophyta</taxon>
        <taxon>Tracheophyta</taxon>
        <taxon>Spermatophyta</taxon>
        <taxon>Magnoliopsida</taxon>
        <taxon>eudicotyledons</taxon>
        <taxon>Gunneridae</taxon>
        <taxon>Pentapetalae</taxon>
        <taxon>asterids</taxon>
        <taxon>lamiids</taxon>
        <taxon>Lamiales</taxon>
        <taxon>Pedaliaceae</taxon>
        <taxon>Sesamum</taxon>
    </lineage>
</organism>
<gene>
    <name evidence="2" type="ORF">Sradi_6958000</name>
</gene>
<name>A0AAW2JF15_SESRA</name>
<feature type="compositionally biased region" description="Low complexity" evidence="1">
    <location>
        <begin position="61"/>
        <end position="73"/>
    </location>
</feature>
<sequence>MPSAAASGGSALAPLAPSPPSRCRVVDPAADPPQHSTSSETSMEESSPVGSRTYAPSRQKAGGSPHAASGGSSIMAWPL</sequence>
<reference evidence="2" key="2">
    <citation type="journal article" date="2024" name="Plant">
        <title>Genomic evolution and insights into agronomic trait innovations of Sesamum species.</title>
        <authorList>
            <person name="Miao H."/>
            <person name="Wang L."/>
            <person name="Qu L."/>
            <person name="Liu H."/>
            <person name="Sun Y."/>
            <person name="Le M."/>
            <person name="Wang Q."/>
            <person name="Wei S."/>
            <person name="Zheng Y."/>
            <person name="Lin W."/>
            <person name="Duan Y."/>
            <person name="Cao H."/>
            <person name="Xiong S."/>
            <person name="Wang X."/>
            <person name="Wei L."/>
            <person name="Li C."/>
            <person name="Ma Q."/>
            <person name="Ju M."/>
            <person name="Zhao R."/>
            <person name="Li G."/>
            <person name="Mu C."/>
            <person name="Tian Q."/>
            <person name="Mei H."/>
            <person name="Zhang T."/>
            <person name="Gao T."/>
            <person name="Zhang H."/>
        </authorList>
    </citation>
    <scope>NUCLEOTIDE SEQUENCE</scope>
    <source>
        <strain evidence="2">G02</strain>
    </source>
</reference>
<feature type="compositionally biased region" description="Low complexity" evidence="1">
    <location>
        <begin position="1"/>
        <end position="15"/>
    </location>
</feature>
<accession>A0AAW2JF15</accession>
<evidence type="ECO:0000256" key="1">
    <source>
        <dbReference type="SAM" id="MobiDB-lite"/>
    </source>
</evidence>
<reference evidence="2" key="1">
    <citation type="submission" date="2020-06" db="EMBL/GenBank/DDBJ databases">
        <authorList>
            <person name="Li T."/>
            <person name="Hu X."/>
            <person name="Zhang T."/>
            <person name="Song X."/>
            <person name="Zhang H."/>
            <person name="Dai N."/>
            <person name="Sheng W."/>
            <person name="Hou X."/>
            <person name="Wei L."/>
        </authorList>
    </citation>
    <scope>NUCLEOTIDE SEQUENCE</scope>
    <source>
        <strain evidence="2">G02</strain>
        <tissue evidence="2">Leaf</tissue>
    </source>
</reference>
<protein>
    <submittedName>
        <fullName evidence="2">Uncharacterized protein</fullName>
    </submittedName>
</protein>
<evidence type="ECO:0000313" key="2">
    <source>
        <dbReference type="EMBL" id="KAL0293064.1"/>
    </source>
</evidence>
<dbReference type="EMBL" id="JACGWJ010000355">
    <property type="protein sequence ID" value="KAL0293064.1"/>
    <property type="molecule type" value="Genomic_DNA"/>
</dbReference>